<keyword evidence="4" id="KW-1185">Reference proteome</keyword>
<evidence type="ECO:0000313" key="4">
    <source>
        <dbReference type="Proteomes" id="UP001501442"/>
    </source>
</evidence>
<protein>
    <submittedName>
        <fullName evidence="3">Uncharacterized protein</fullName>
    </submittedName>
</protein>
<reference evidence="4" key="1">
    <citation type="journal article" date="2019" name="Int. J. Syst. Evol. Microbiol.">
        <title>The Global Catalogue of Microorganisms (GCM) 10K type strain sequencing project: providing services to taxonomists for standard genome sequencing and annotation.</title>
        <authorList>
            <consortium name="The Broad Institute Genomics Platform"/>
            <consortium name="The Broad Institute Genome Sequencing Center for Infectious Disease"/>
            <person name="Wu L."/>
            <person name="Ma J."/>
        </authorList>
    </citation>
    <scope>NUCLEOTIDE SEQUENCE [LARGE SCALE GENOMIC DNA]</scope>
    <source>
        <strain evidence="4">JCM 17939</strain>
    </source>
</reference>
<proteinExistence type="predicted"/>
<dbReference type="EMBL" id="BAABHK010000002">
    <property type="protein sequence ID" value="GAA4623529.1"/>
    <property type="molecule type" value="Genomic_DNA"/>
</dbReference>
<accession>A0ABP8U875</accession>
<comment type="caution">
    <text evidence="3">The sequence shown here is derived from an EMBL/GenBank/DDBJ whole genome shotgun (WGS) entry which is preliminary data.</text>
</comment>
<sequence length="57" mass="5751">MYPVVAPAAKLVATLPGSTYAIAATNAGPSKGDIRDSPTGRFQRAGEAGARMTSKTA</sequence>
<evidence type="ECO:0000313" key="3">
    <source>
        <dbReference type="EMBL" id="GAA4623529.1"/>
    </source>
</evidence>
<name>A0ABP8U875_9ACTN</name>
<dbReference type="Proteomes" id="UP001501442">
    <property type="component" value="Unassembled WGS sequence"/>
</dbReference>
<keyword evidence="2" id="KW-0732">Signal</keyword>
<evidence type="ECO:0000256" key="1">
    <source>
        <dbReference type="SAM" id="MobiDB-lite"/>
    </source>
</evidence>
<feature type="region of interest" description="Disordered" evidence="1">
    <location>
        <begin position="26"/>
        <end position="57"/>
    </location>
</feature>
<feature type="signal peptide" evidence="2">
    <location>
        <begin position="1"/>
        <end position="23"/>
    </location>
</feature>
<feature type="chain" id="PRO_5045674144" evidence="2">
    <location>
        <begin position="24"/>
        <end position="57"/>
    </location>
</feature>
<organism evidence="3 4">
    <name type="scientific">Actinoallomurus vinaceus</name>
    <dbReference type="NCBI Taxonomy" id="1080074"/>
    <lineage>
        <taxon>Bacteria</taxon>
        <taxon>Bacillati</taxon>
        <taxon>Actinomycetota</taxon>
        <taxon>Actinomycetes</taxon>
        <taxon>Streptosporangiales</taxon>
        <taxon>Thermomonosporaceae</taxon>
        <taxon>Actinoallomurus</taxon>
    </lineage>
</organism>
<evidence type="ECO:0000256" key="2">
    <source>
        <dbReference type="SAM" id="SignalP"/>
    </source>
</evidence>
<gene>
    <name evidence="3" type="ORF">GCM10023196_020060</name>
</gene>